<dbReference type="Proteomes" id="UP001234297">
    <property type="component" value="Chromosome 7"/>
</dbReference>
<evidence type="ECO:0000313" key="2">
    <source>
        <dbReference type="Proteomes" id="UP001234297"/>
    </source>
</evidence>
<name>A0ACC2L8X9_PERAE</name>
<keyword evidence="2" id="KW-1185">Reference proteome</keyword>
<sequence>MTNTIITKQRNNPGKPFVTSVGGIQEFAEHGSLVGRECFRLTPNSLSDHCEKIIIPSPPFKKSRELNHMRLRQDGDHGYLRGKLIDSTSNANNVLDCPKSGNHMTFEGHLLLQSSPNSACKALATFGFLLQHFPNTRIEAGCAPYNHLQICDNDDFLEGVNMDDVGLTFEKSEDLLSPMLNVIQDSFK</sequence>
<reference evidence="1 2" key="1">
    <citation type="journal article" date="2022" name="Hortic Res">
        <title>A haplotype resolved chromosomal level avocado genome allows analysis of novel avocado genes.</title>
        <authorList>
            <person name="Nath O."/>
            <person name="Fletcher S.J."/>
            <person name="Hayward A."/>
            <person name="Shaw L.M."/>
            <person name="Masouleh A.K."/>
            <person name="Furtado A."/>
            <person name="Henry R.J."/>
            <person name="Mitter N."/>
        </authorList>
    </citation>
    <scope>NUCLEOTIDE SEQUENCE [LARGE SCALE GENOMIC DNA]</scope>
    <source>
        <strain evidence="2">cv. Hass</strain>
    </source>
</reference>
<accession>A0ACC2L8X9</accession>
<comment type="caution">
    <text evidence="1">The sequence shown here is derived from an EMBL/GenBank/DDBJ whole genome shotgun (WGS) entry which is preliminary data.</text>
</comment>
<protein>
    <submittedName>
        <fullName evidence="1">Uncharacterized protein</fullName>
    </submittedName>
</protein>
<dbReference type="EMBL" id="CM056815">
    <property type="protein sequence ID" value="KAJ8629895.1"/>
    <property type="molecule type" value="Genomic_DNA"/>
</dbReference>
<evidence type="ECO:0000313" key="1">
    <source>
        <dbReference type="EMBL" id="KAJ8629895.1"/>
    </source>
</evidence>
<gene>
    <name evidence="1" type="ORF">MRB53_023218</name>
</gene>
<proteinExistence type="predicted"/>
<organism evidence="1 2">
    <name type="scientific">Persea americana</name>
    <name type="common">Avocado</name>
    <dbReference type="NCBI Taxonomy" id="3435"/>
    <lineage>
        <taxon>Eukaryota</taxon>
        <taxon>Viridiplantae</taxon>
        <taxon>Streptophyta</taxon>
        <taxon>Embryophyta</taxon>
        <taxon>Tracheophyta</taxon>
        <taxon>Spermatophyta</taxon>
        <taxon>Magnoliopsida</taxon>
        <taxon>Magnoliidae</taxon>
        <taxon>Laurales</taxon>
        <taxon>Lauraceae</taxon>
        <taxon>Persea</taxon>
    </lineage>
</organism>